<dbReference type="RefSeq" id="WP_183659104.1">
    <property type="nucleotide sequence ID" value="NZ_JACHWU010000009.1"/>
</dbReference>
<evidence type="ECO:0000313" key="1">
    <source>
        <dbReference type="EMBL" id="MBB3053374.1"/>
    </source>
</evidence>
<protein>
    <submittedName>
        <fullName evidence="1">Na+/glutamate symporter</fullName>
    </submittedName>
</protein>
<accession>A0A839S7N0</accession>
<dbReference type="EMBL" id="JACHWU010000009">
    <property type="protein sequence ID" value="MBB3053374.1"/>
    <property type="molecule type" value="Genomic_DNA"/>
</dbReference>
<name>A0A839S7N0_9PSEU</name>
<gene>
    <name evidence="1" type="ORF">FHS23_004423</name>
</gene>
<keyword evidence="2" id="KW-1185">Reference proteome</keyword>
<dbReference type="Proteomes" id="UP000550714">
    <property type="component" value="Unassembled WGS sequence"/>
</dbReference>
<reference evidence="1 2" key="1">
    <citation type="submission" date="2020-08" db="EMBL/GenBank/DDBJ databases">
        <title>Genomic Encyclopedia of Type Strains, Phase III (KMG-III): the genomes of soil and plant-associated and newly described type strains.</title>
        <authorList>
            <person name="Whitman W."/>
        </authorList>
    </citation>
    <scope>NUCLEOTIDE SEQUENCE [LARGE SCALE GENOMIC DNA]</scope>
    <source>
        <strain evidence="1 2">CECT 8577</strain>
    </source>
</reference>
<proteinExistence type="predicted"/>
<comment type="caution">
    <text evidence="1">The sequence shown here is derived from an EMBL/GenBank/DDBJ whole genome shotgun (WGS) entry which is preliminary data.</text>
</comment>
<sequence length="102" mass="10672">MTVFKKPFTPAVLVAVALAGWAAVSGGLFDGPVASTLRASSVHAAPDYDLDTYAAERVIGNRKLTVGFLSPDDDASEVCDDVAAELRHALPRSGRRLCGSDP</sequence>
<evidence type="ECO:0000313" key="2">
    <source>
        <dbReference type="Proteomes" id="UP000550714"/>
    </source>
</evidence>
<dbReference type="AlphaFoldDB" id="A0A839S7N0"/>
<organism evidence="1 2">
    <name type="scientific">Prauserella isguenensis</name>
    <dbReference type="NCBI Taxonomy" id="1470180"/>
    <lineage>
        <taxon>Bacteria</taxon>
        <taxon>Bacillati</taxon>
        <taxon>Actinomycetota</taxon>
        <taxon>Actinomycetes</taxon>
        <taxon>Pseudonocardiales</taxon>
        <taxon>Pseudonocardiaceae</taxon>
        <taxon>Prauserella</taxon>
    </lineage>
</organism>